<organism evidence="2 3">
    <name type="scientific">Clydaea vesicula</name>
    <dbReference type="NCBI Taxonomy" id="447962"/>
    <lineage>
        <taxon>Eukaryota</taxon>
        <taxon>Fungi</taxon>
        <taxon>Fungi incertae sedis</taxon>
        <taxon>Chytridiomycota</taxon>
        <taxon>Chytridiomycota incertae sedis</taxon>
        <taxon>Chytridiomycetes</taxon>
        <taxon>Lobulomycetales</taxon>
        <taxon>Lobulomycetaceae</taxon>
        <taxon>Clydaea</taxon>
    </lineage>
</organism>
<dbReference type="AlphaFoldDB" id="A0AAD5U6T0"/>
<comment type="caution">
    <text evidence="2">The sequence shown here is derived from an EMBL/GenBank/DDBJ whole genome shotgun (WGS) entry which is preliminary data.</text>
</comment>
<keyword evidence="3" id="KW-1185">Reference proteome</keyword>
<dbReference type="Pfam" id="PF22998">
    <property type="entry name" value="GNAT_LYC1-like"/>
    <property type="match status" value="1"/>
</dbReference>
<dbReference type="InterPro" id="IPR016181">
    <property type="entry name" value="Acyl_CoA_acyltransferase"/>
</dbReference>
<name>A0AAD5U6T0_9FUNG</name>
<dbReference type="PROSITE" id="PS51186">
    <property type="entry name" value="GNAT"/>
    <property type="match status" value="1"/>
</dbReference>
<dbReference type="SUPFAM" id="SSF55729">
    <property type="entry name" value="Acyl-CoA N-acyltransferases (Nat)"/>
    <property type="match status" value="1"/>
</dbReference>
<accession>A0AAD5U6T0</accession>
<gene>
    <name evidence="2" type="ORF">HK099_001290</name>
</gene>
<dbReference type="InterPro" id="IPR000182">
    <property type="entry name" value="GNAT_dom"/>
</dbReference>
<dbReference type="EMBL" id="JADGJW010000135">
    <property type="protein sequence ID" value="KAJ3223316.1"/>
    <property type="molecule type" value="Genomic_DNA"/>
</dbReference>
<dbReference type="Gene3D" id="3.40.630.30">
    <property type="match status" value="1"/>
</dbReference>
<evidence type="ECO:0000313" key="3">
    <source>
        <dbReference type="Proteomes" id="UP001211065"/>
    </source>
</evidence>
<dbReference type="InterPro" id="IPR055100">
    <property type="entry name" value="GNAT_LYC1-like"/>
</dbReference>
<protein>
    <recommendedName>
        <fullName evidence="1">N-acetyltransferase domain-containing protein</fullName>
    </recommendedName>
</protein>
<dbReference type="PANTHER" id="PTHR34815:SF2">
    <property type="entry name" value="N-ACETYLTRANSFERASE DOMAIN-CONTAINING PROTEIN"/>
    <property type="match status" value="1"/>
</dbReference>
<dbReference type="Proteomes" id="UP001211065">
    <property type="component" value="Unassembled WGS sequence"/>
</dbReference>
<evidence type="ECO:0000313" key="2">
    <source>
        <dbReference type="EMBL" id="KAJ3223316.1"/>
    </source>
</evidence>
<reference evidence="2" key="1">
    <citation type="submission" date="2020-05" db="EMBL/GenBank/DDBJ databases">
        <title>Phylogenomic resolution of chytrid fungi.</title>
        <authorList>
            <person name="Stajich J.E."/>
            <person name="Amses K."/>
            <person name="Simmons R."/>
            <person name="Seto K."/>
            <person name="Myers J."/>
            <person name="Bonds A."/>
            <person name="Quandt C.A."/>
            <person name="Barry K."/>
            <person name="Liu P."/>
            <person name="Grigoriev I."/>
            <person name="Longcore J.E."/>
            <person name="James T.Y."/>
        </authorList>
    </citation>
    <scope>NUCLEOTIDE SEQUENCE</scope>
    <source>
        <strain evidence="2">JEL0476</strain>
    </source>
</reference>
<proteinExistence type="predicted"/>
<dbReference type="CDD" id="cd04301">
    <property type="entry name" value="NAT_SF"/>
    <property type="match status" value="1"/>
</dbReference>
<dbReference type="Pfam" id="PF13527">
    <property type="entry name" value="Acetyltransf_9"/>
    <property type="match status" value="1"/>
</dbReference>
<dbReference type="InterPro" id="IPR053013">
    <property type="entry name" value="LAT"/>
</dbReference>
<feature type="domain" description="N-acetyltransferase" evidence="1">
    <location>
        <begin position="8"/>
        <end position="163"/>
    </location>
</feature>
<dbReference type="PANTHER" id="PTHR34815">
    <property type="entry name" value="LYSINE ACETYLTRANSFERASE"/>
    <property type="match status" value="1"/>
</dbReference>
<sequence length="334" mass="39202">MKYNLVVADEKQLKLIDTYEAWGLSRNLTRSQYENQERNLSKTSFFKYQTQYVLIEHSKPFEILSSCETYERSCSISTATGELVNGRCFSIASVFTPPNHRGKGFASEMMKLLFNILKNKGALASNLNSDVGRLFYAKFGWKFFESKNLILPKQALLKWIKFRVELKKVTLDNLKTVLRFFNLNSIKHHKVKKNIFFVDPKESFESLEWIYLDTKFLAKVLLNLDMDHFGVFLQETGEFFLWTLEIEKKKLVVHLVNCWSQNSLKKLMVGCLDEVERLQMDVISFWNPNLEIFDDVINLGEYSDREKSLSCLAILSDDFKGDVEWVYNEKYLWV</sequence>
<evidence type="ECO:0000259" key="1">
    <source>
        <dbReference type="PROSITE" id="PS51186"/>
    </source>
</evidence>
<dbReference type="GO" id="GO:0016747">
    <property type="term" value="F:acyltransferase activity, transferring groups other than amino-acyl groups"/>
    <property type="evidence" value="ECO:0007669"/>
    <property type="project" value="InterPro"/>
</dbReference>